<reference evidence="1" key="1">
    <citation type="submission" date="2024-06" db="EMBL/GenBank/DDBJ databases">
        <title>Complete genome of Salinicola endophyticus HNIBRBA4755.</title>
        <authorList>
            <person name="Shin S.Y."/>
            <person name="Kang H."/>
            <person name="Song J."/>
        </authorList>
    </citation>
    <scope>NUCLEOTIDE SEQUENCE</scope>
    <source>
        <strain evidence="1">HNIBRBA4755</strain>
    </source>
</reference>
<dbReference type="EMBL" id="CP159578">
    <property type="protein sequence ID" value="XCJ78416.1"/>
    <property type="molecule type" value="Genomic_DNA"/>
</dbReference>
<name>A0AB74U334_9GAMM</name>
<gene>
    <name evidence="1" type="ORF">ABV408_13350</name>
</gene>
<accession>A0AB74U334</accession>
<dbReference type="AlphaFoldDB" id="A0AB74U334"/>
<sequence>MTKTITPSYSSWLTSDLSDEIYRLTRQRAELASEKPMDEAKRRLELAHTGARYHAATAELMSRAEPFDDDARARRDKTIAFHLSESARFHALALGTEMLPNAPLPTFDARVS</sequence>
<protein>
    <submittedName>
        <fullName evidence="1">Uncharacterized protein</fullName>
    </submittedName>
</protein>
<proteinExistence type="predicted"/>
<evidence type="ECO:0000313" key="1">
    <source>
        <dbReference type="EMBL" id="XCJ78416.1"/>
    </source>
</evidence>
<dbReference type="RefSeq" id="WP_353979417.1">
    <property type="nucleotide sequence ID" value="NZ_CP159578.1"/>
</dbReference>
<organism evidence="1">
    <name type="scientific">Salinicola endophyticus</name>
    <dbReference type="NCBI Taxonomy" id="1949083"/>
    <lineage>
        <taxon>Bacteria</taxon>
        <taxon>Pseudomonadati</taxon>
        <taxon>Pseudomonadota</taxon>
        <taxon>Gammaproteobacteria</taxon>
        <taxon>Oceanospirillales</taxon>
        <taxon>Halomonadaceae</taxon>
        <taxon>Salinicola</taxon>
    </lineage>
</organism>